<dbReference type="InterPro" id="IPR043917">
    <property type="entry name" value="DUF5753"/>
</dbReference>
<organism evidence="2 3">
    <name type="scientific">Streptomyces spiramenti</name>
    <dbReference type="NCBI Taxonomy" id="2720606"/>
    <lineage>
        <taxon>Bacteria</taxon>
        <taxon>Bacillati</taxon>
        <taxon>Actinomycetota</taxon>
        <taxon>Actinomycetes</taxon>
        <taxon>Kitasatosporales</taxon>
        <taxon>Streptomycetaceae</taxon>
        <taxon>Streptomyces</taxon>
    </lineage>
</organism>
<keyword evidence="3" id="KW-1185">Reference proteome</keyword>
<dbReference type="InterPro" id="IPR010982">
    <property type="entry name" value="Lambda_DNA-bd_dom_sf"/>
</dbReference>
<dbReference type="Pfam" id="PF19054">
    <property type="entry name" value="DUF5753"/>
    <property type="match status" value="1"/>
</dbReference>
<dbReference type="InterPro" id="IPR001387">
    <property type="entry name" value="Cro/C1-type_HTH"/>
</dbReference>
<dbReference type="Proteomes" id="UP000746503">
    <property type="component" value="Unassembled WGS sequence"/>
</dbReference>
<sequence>MELDNEDGTLSPRARLGRRLRRYRESRGLSLRAVGESVGFPHSYIGRVELGEQLPSESLAQRLDRFFETDGVLTELLELARDSLLPGYSRDAVHREPEAKRIQVFNSSAVPGLLQTEDYMKEVFRRSLPGRSEDDINELAGLRMRRQRILHRKSPPYYWAIMDEAALMRPMGGNGCMTSQLRHVLAMAARPYVTVQVLPFSQGAHPMMGGSLTLHTLRDGGTIAVVESFDSGEPVEAPQRVLELSQKFDLARSLAHSADESLALIRAYLEKVES</sequence>
<dbReference type="RefSeq" id="WP_167931944.1">
    <property type="nucleotide sequence ID" value="NZ_JAAVJB010000015.1"/>
</dbReference>
<dbReference type="Pfam" id="PF13560">
    <property type="entry name" value="HTH_31"/>
    <property type="match status" value="1"/>
</dbReference>
<dbReference type="SMART" id="SM00530">
    <property type="entry name" value="HTH_XRE"/>
    <property type="match status" value="1"/>
</dbReference>
<reference evidence="2 3" key="1">
    <citation type="submission" date="2020-03" db="EMBL/GenBank/DDBJ databases">
        <title>Draft genome of Streptomyces sp. ventii, isolated from the Axial Seamount in the Pacific Ocean, and resequencing of the two type strains Streptomyces lonarensis strain NCL 716 and Streptomyces bohaiensis strain 11A07.</title>
        <authorList>
            <person name="Loughran R.M."/>
            <person name="Pfannmuller K.M."/>
            <person name="Wasson B.J."/>
            <person name="Deadmond M.C."/>
            <person name="Paddock B.E."/>
            <person name="Koyack M.J."/>
            <person name="Gallegos D.A."/>
            <person name="Mitchell E.A."/>
            <person name="Ushijima B."/>
            <person name="Saw J.H."/>
            <person name="Mcphail K.L."/>
            <person name="Videau P."/>
        </authorList>
    </citation>
    <scope>NUCLEOTIDE SEQUENCE [LARGE SCALE GENOMIC DNA]</scope>
    <source>
        <strain evidence="3">5675061</strain>
    </source>
</reference>
<accession>A0ABX1AHL6</accession>
<dbReference type="PROSITE" id="PS50943">
    <property type="entry name" value="HTH_CROC1"/>
    <property type="match status" value="1"/>
</dbReference>
<proteinExistence type="predicted"/>
<dbReference type="Gene3D" id="1.10.260.40">
    <property type="entry name" value="lambda repressor-like DNA-binding domains"/>
    <property type="match status" value="1"/>
</dbReference>
<gene>
    <name evidence="2" type="ORF">HCJ92_03730</name>
</gene>
<protein>
    <submittedName>
        <fullName evidence="2">Helix-turn-helix domain-containing protein</fullName>
    </submittedName>
</protein>
<evidence type="ECO:0000259" key="1">
    <source>
        <dbReference type="PROSITE" id="PS50943"/>
    </source>
</evidence>
<comment type="caution">
    <text evidence="2">The sequence shown here is derived from an EMBL/GenBank/DDBJ whole genome shotgun (WGS) entry which is preliminary data.</text>
</comment>
<dbReference type="CDD" id="cd00093">
    <property type="entry name" value="HTH_XRE"/>
    <property type="match status" value="1"/>
</dbReference>
<evidence type="ECO:0000313" key="2">
    <source>
        <dbReference type="EMBL" id="NJP65416.1"/>
    </source>
</evidence>
<dbReference type="EMBL" id="JAAVJB010000015">
    <property type="protein sequence ID" value="NJP65416.1"/>
    <property type="molecule type" value="Genomic_DNA"/>
</dbReference>
<feature type="domain" description="HTH cro/C1-type" evidence="1">
    <location>
        <begin position="20"/>
        <end position="73"/>
    </location>
</feature>
<name>A0ABX1AHL6_9ACTN</name>
<dbReference type="SUPFAM" id="SSF47413">
    <property type="entry name" value="lambda repressor-like DNA-binding domains"/>
    <property type="match status" value="1"/>
</dbReference>
<evidence type="ECO:0000313" key="3">
    <source>
        <dbReference type="Proteomes" id="UP000746503"/>
    </source>
</evidence>